<dbReference type="InterPro" id="IPR013750">
    <property type="entry name" value="GHMP_kinase_C_dom"/>
</dbReference>
<evidence type="ECO:0000256" key="9">
    <source>
        <dbReference type="HAMAP-Rule" id="MF_00061"/>
    </source>
</evidence>
<dbReference type="EMBL" id="GG693873">
    <property type="protein sequence ID" value="EES52795.1"/>
    <property type="molecule type" value="Genomic_DNA"/>
</dbReference>
<evidence type="ECO:0000313" key="13">
    <source>
        <dbReference type="Proteomes" id="UP000009374"/>
    </source>
</evidence>
<evidence type="ECO:0000256" key="6">
    <source>
        <dbReference type="ARBA" id="ARBA00022777"/>
    </source>
</evidence>
<protein>
    <recommendedName>
        <fullName evidence="3 9">4-diphosphocytidyl-2-C-methyl-D-erythritol kinase</fullName>
        <shortName evidence="9">CMK</shortName>
        <ecNumber evidence="2 9">2.7.1.148</ecNumber>
    </recommendedName>
    <alternativeName>
        <fullName evidence="8 9">4-(cytidine-5'-diphospho)-2-C-methyl-D-erythritol kinase</fullName>
    </alternativeName>
</protein>
<evidence type="ECO:0000256" key="1">
    <source>
        <dbReference type="ARBA" id="ARBA00009684"/>
    </source>
</evidence>
<dbReference type="Proteomes" id="UP000009374">
    <property type="component" value="Unassembled WGS sequence"/>
</dbReference>
<evidence type="ECO:0000256" key="7">
    <source>
        <dbReference type="ARBA" id="ARBA00022840"/>
    </source>
</evidence>
<dbReference type="PIRSF" id="PIRSF010376">
    <property type="entry name" value="IspE"/>
    <property type="match status" value="1"/>
</dbReference>
<dbReference type="GO" id="GO:0016114">
    <property type="term" value="P:terpenoid biosynthetic process"/>
    <property type="evidence" value="ECO:0007669"/>
    <property type="project" value="UniProtKB-UniRule"/>
</dbReference>
<sequence length="301" mass="32052">MKMGTIYLRSPAKINLSLLVLGRRADGFHELLTEMAMIDLFDNIKLERTRQEGIHLSLSGRTIDGDPKKNLVVRALEALMERVRQGGGSLVGGFAVDLEKNIPVGAGLGGGSSNAAIVLWGGNRLLGSPLGFNELDAICRGLGSDVPFFLGGPRALGVGRGEVLRPLSPPLSGDVLLWNPGVPLPTAAVYKALDPSSYPVQGVCELTEEDRSIKIGSLLKSGKFFNSLEAPALSLCPQIGKGIDFLESFRPGNVRMTGSGPTVFARCMSQEEGHDLSRRIVADLGGWAGVFKFLEAPPVSF</sequence>
<evidence type="ECO:0000256" key="4">
    <source>
        <dbReference type="ARBA" id="ARBA00022679"/>
    </source>
</evidence>
<keyword evidence="4 9" id="KW-0808">Transferase</keyword>
<dbReference type="Gene3D" id="3.30.70.890">
    <property type="entry name" value="GHMP kinase, C-terminal domain"/>
    <property type="match status" value="1"/>
</dbReference>
<comment type="function">
    <text evidence="9">Catalyzes the phosphorylation of the position 2 hydroxy group of 4-diphosphocytidyl-2C-methyl-D-erythritol.</text>
</comment>
<dbReference type="EC" id="2.7.1.148" evidence="2 9"/>
<accession>C6HX85</accession>
<comment type="catalytic activity">
    <reaction evidence="9">
        <text>4-CDP-2-C-methyl-D-erythritol + ATP = 4-CDP-2-C-methyl-D-erythritol 2-phosphate + ADP + H(+)</text>
        <dbReference type="Rhea" id="RHEA:18437"/>
        <dbReference type="ChEBI" id="CHEBI:15378"/>
        <dbReference type="ChEBI" id="CHEBI:30616"/>
        <dbReference type="ChEBI" id="CHEBI:57823"/>
        <dbReference type="ChEBI" id="CHEBI:57919"/>
        <dbReference type="ChEBI" id="CHEBI:456216"/>
        <dbReference type="EC" id="2.7.1.148"/>
    </reaction>
</comment>
<keyword evidence="5 9" id="KW-0547">Nucleotide-binding</keyword>
<organism evidence="12 13">
    <name type="scientific">Leptospirillum ferrodiazotrophum</name>
    <dbReference type="NCBI Taxonomy" id="412449"/>
    <lineage>
        <taxon>Bacteria</taxon>
        <taxon>Pseudomonadati</taxon>
        <taxon>Nitrospirota</taxon>
        <taxon>Nitrospiria</taxon>
        <taxon>Nitrospirales</taxon>
        <taxon>Nitrospiraceae</taxon>
        <taxon>Leptospirillum</taxon>
    </lineage>
</organism>
<dbReference type="InterPro" id="IPR036554">
    <property type="entry name" value="GHMP_kinase_C_sf"/>
</dbReference>
<keyword evidence="6 9" id="KW-0418">Kinase</keyword>
<keyword evidence="7 9" id="KW-0067">ATP-binding</keyword>
<comment type="pathway">
    <text evidence="9">Isoprenoid biosynthesis; isopentenyl diphosphate biosynthesis via DXP pathway; isopentenyl diphosphate from 1-deoxy-D-xylulose 5-phosphate: step 3/6.</text>
</comment>
<dbReference type="SUPFAM" id="SSF55060">
    <property type="entry name" value="GHMP Kinase, C-terminal domain"/>
    <property type="match status" value="1"/>
</dbReference>
<feature type="active site" evidence="9">
    <location>
        <position position="13"/>
    </location>
</feature>
<evidence type="ECO:0000256" key="5">
    <source>
        <dbReference type="ARBA" id="ARBA00022741"/>
    </source>
</evidence>
<dbReference type="InterPro" id="IPR014721">
    <property type="entry name" value="Ribsml_uS5_D2-typ_fold_subgr"/>
</dbReference>
<dbReference type="NCBIfam" id="TIGR00154">
    <property type="entry name" value="ispE"/>
    <property type="match status" value="1"/>
</dbReference>
<dbReference type="AlphaFoldDB" id="C6HX85"/>
<keyword evidence="9" id="KW-0414">Isoprene biosynthesis</keyword>
<dbReference type="HAMAP" id="MF_00061">
    <property type="entry name" value="IspE"/>
    <property type="match status" value="1"/>
</dbReference>
<dbReference type="GO" id="GO:0050515">
    <property type="term" value="F:4-(cytidine 5'-diphospho)-2-C-methyl-D-erythritol kinase activity"/>
    <property type="evidence" value="ECO:0007669"/>
    <property type="project" value="UniProtKB-UniRule"/>
</dbReference>
<dbReference type="GO" id="GO:0019288">
    <property type="term" value="P:isopentenyl diphosphate biosynthetic process, methylerythritol 4-phosphate pathway"/>
    <property type="evidence" value="ECO:0007669"/>
    <property type="project" value="UniProtKB-UniRule"/>
</dbReference>
<dbReference type="UniPathway" id="UPA00056">
    <property type="reaction ID" value="UER00094"/>
</dbReference>
<keyword evidence="13" id="KW-1185">Reference proteome</keyword>
<dbReference type="InterPro" id="IPR020568">
    <property type="entry name" value="Ribosomal_Su5_D2-typ_SF"/>
</dbReference>
<dbReference type="PANTHER" id="PTHR43527:SF2">
    <property type="entry name" value="4-DIPHOSPHOCYTIDYL-2-C-METHYL-D-ERYTHRITOL KINASE, CHLOROPLASTIC"/>
    <property type="match status" value="1"/>
</dbReference>
<feature type="domain" description="GHMP kinase C-terminal" evidence="11">
    <location>
        <begin position="226"/>
        <end position="279"/>
    </location>
</feature>
<dbReference type="Gene3D" id="3.30.230.10">
    <property type="match status" value="1"/>
</dbReference>
<evidence type="ECO:0000256" key="3">
    <source>
        <dbReference type="ARBA" id="ARBA00017473"/>
    </source>
</evidence>
<evidence type="ECO:0000256" key="2">
    <source>
        <dbReference type="ARBA" id="ARBA00012052"/>
    </source>
</evidence>
<evidence type="ECO:0000313" key="12">
    <source>
        <dbReference type="EMBL" id="EES52795.1"/>
    </source>
</evidence>
<dbReference type="GO" id="GO:0005524">
    <property type="term" value="F:ATP binding"/>
    <property type="evidence" value="ECO:0007669"/>
    <property type="project" value="UniProtKB-UniRule"/>
</dbReference>
<dbReference type="InterPro" id="IPR006204">
    <property type="entry name" value="GHMP_kinase_N_dom"/>
</dbReference>
<feature type="domain" description="GHMP kinase N-terminal" evidence="10">
    <location>
        <begin position="70"/>
        <end position="150"/>
    </location>
</feature>
<comment type="similarity">
    <text evidence="1 9">Belongs to the GHMP kinase family. IspE subfamily.</text>
</comment>
<dbReference type="SUPFAM" id="SSF54211">
    <property type="entry name" value="Ribosomal protein S5 domain 2-like"/>
    <property type="match status" value="1"/>
</dbReference>
<name>C6HX85_9BACT</name>
<feature type="active site" evidence="9">
    <location>
        <position position="145"/>
    </location>
</feature>
<proteinExistence type="inferred from homology"/>
<evidence type="ECO:0000259" key="10">
    <source>
        <dbReference type="Pfam" id="PF00288"/>
    </source>
</evidence>
<gene>
    <name evidence="9" type="primary">ispE</name>
    <name evidence="12" type="ORF">UBAL3_92050167</name>
</gene>
<reference evidence="12 13" key="1">
    <citation type="journal article" date="2009" name="Appl. Environ. Microbiol.">
        <title>Community genomic and proteomic analyses of chemoautotrophic iron-oxidizing "Leptospirillum rubarum" (Group II) and "Leptospirillum ferrodiazotrophum" (Group III) bacteria in acid mine drainage biofilms.</title>
        <authorList>
            <person name="Goltsman D.S."/>
            <person name="Denef V.J."/>
            <person name="Singer S.W."/>
            <person name="VerBerkmoes N.C."/>
            <person name="Lefsrud M."/>
            <person name="Mueller R.S."/>
            <person name="Dick G.J."/>
            <person name="Sun C.L."/>
            <person name="Wheeler K.E."/>
            <person name="Zemla A."/>
            <person name="Baker B.J."/>
            <person name="Hauser L."/>
            <person name="Land M."/>
            <person name="Shah M.B."/>
            <person name="Thelen M.P."/>
            <person name="Hettich R.L."/>
            <person name="Banfield J.F."/>
        </authorList>
    </citation>
    <scope>NUCLEOTIDE SEQUENCE [LARGE SCALE GENOMIC DNA]</scope>
</reference>
<dbReference type="Pfam" id="PF00288">
    <property type="entry name" value="GHMP_kinases_N"/>
    <property type="match status" value="1"/>
</dbReference>
<dbReference type="InterPro" id="IPR004424">
    <property type="entry name" value="IspE"/>
</dbReference>
<dbReference type="PANTHER" id="PTHR43527">
    <property type="entry name" value="4-DIPHOSPHOCYTIDYL-2-C-METHYL-D-ERYTHRITOL KINASE, CHLOROPLASTIC"/>
    <property type="match status" value="1"/>
</dbReference>
<evidence type="ECO:0000256" key="8">
    <source>
        <dbReference type="ARBA" id="ARBA00032554"/>
    </source>
</evidence>
<evidence type="ECO:0000259" key="11">
    <source>
        <dbReference type="Pfam" id="PF08544"/>
    </source>
</evidence>
<dbReference type="Pfam" id="PF08544">
    <property type="entry name" value="GHMP_kinases_C"/>
    <property type="match status" value="1"/>
</dbReference>
<feature type="binding site" evidence="9">
    <location>
        <begin position="103"/>
        <end position="113"/>
    </location>
    <ligand>
        <name>ATP</name>
        <dbReference type="ChEBI" id="CHEBI:30616"/>
    </ligand>
</feature>